<name>A0A0G1URU1_9BACT</name>
<dbReference type="Proteomes" id="UP000033860">
    <property type="component" value="Unassembled WGS sequence"/>
</dbReference>
<organism evidence="1 2">
    <name type="scientific">Candidatus Beckwithbacteria bacterium GW2011_GWB1_47_15</name>
    <dbReference type="NCBI Taxonomy" id="1618371"/>
    <lineage>
        <taxon>Bacteria</taxon>
        <taxon>Candidatus Beckwithiibacteriota</taxon>
    </lineage>
</organism>
<dbReference type="EMBL" id="LCNT01000011">
    <property type="protein sequence ID" value="KKU60435.1"/>
    <property type="molecule type" value="Genomic_DNA"/>
</dbReference>
<protein>
    <recommendedName>
        <fullName evidence="3">YopX protein domain-containing protein</fullName>
    </recommendedName>
</protein>
<dbReference type="SUPFAM" id="SSF159006">
    <property type="entry name" value="YopX-like"/>
    <property type="match status" value="1"/>
</dbReference>
<dbReference type="InterPro" id="IPR023385">
    <property type="entry name" value="YopX-like_C"/>
</dbReference>
<accession>A0A0G1URU1</accession>
<evidence type="ECO:0000313" key="1">
    <source>
        <dbReference type="EMBL" id="KKU60435.1"/>
    </source>
</evidence>
<gene>
    <name evidence="1" type="ORF">UX85_C0011G0010</name>
</gene>
<dbReference type="Gene3D" id="2.30.30.290">
    <property type="entry name" value="YopX-like domains"/>
    <property type="match status" value="1"/>
</dbReference>
<comment type="caution">
    <text evidence="1">The sequence shown here is derived from an EMBL/GenBank/DDBJ whole genome shotgun (WGS) entry which is preliminary data.</text>
</comment>
<dbReference type="AlphaFoldDB" id="A0A0G1URU1"/>
<evidence type="ECO:0008006" key="3">
    <source>
        <dbReference type="Google" id="ProtNLM"/>
    </source>
</evidence>
<reference evidence="1 2" key="1">
    <citation type="journal article" date="2015" name="Nature">
        <title>rRNA introns, odd ribosomes, and small enigmatic genomes across a large radiation of phyla.</title>
        <authorList>
            <person name="Brown C.T."/>
            <person name="Hug L.A."/>
            <person name="Thomas B.C."/>
            <person name="Sharon I."/>
            <person name="Castelle C.J."/>
            <person name="Singh A."/>
            <person name="Wilkins M.J."/>
            <person name="Williams K.H."/>
            <person name="Banfield J.F."/>
        </authorList>
    </citation>
    <scope>NUCLEOTIDE SEQUENCE [LARGE SCALE GENOMIC DNA]</scope>
</reference>
<proteinExistence type="predicted"/>
<sequence length="87" mass="9837">MTKDFTNYCDDSGQKIYVGDLVTLASPLKNEIDKINIFKVVKGKNDYEIVFYKGSMSSTDRNYRQKLSGAYKVIGNIKTGIDESLLE</sequence>
<evidence type="ECO:0000313" key="2">
    <source>
        <dbReference type="Proteomes" id="UP000033860"/>
    </source>
</evidence>